<dbReference type="InterPro" id="IPR039565">
    <property type="entry name" value="BamD-like"/>
</dbReference>
<evidence type="ECO:0000313" key="4">
    <source>
        <dbReference type="EMBL" id="MDF2953624.1"/>
    </source>
</evidence>
<evidence type="ECO:0000259" key="3">
    <source>
        <dbReference type="Pfam" id="PF13525"/>
    </source>
</evidence>
<name>A0AAE3TFV9_9BACT</name>
<keyword evidence="2" id="KW-0175">Coiled coil</keyword>
<reference evidence="4" key="1">
    <citation type="submission" date="2022-11" db="EMBL/GenBank/DDBJ databases">
        <title>Candidatus Alkanophaga archaea from heated hydrothermal vent sediment oxidize petroleum alkanes.</title>
        <authorList>
            <person name="Zehnle H."/>
            <person name="Laso-Perez R."/>
            <person name="Lipp J."/>
            <person name="Teske A."/>
            <person name="Wegener G."/>
        </authorList>
    </citation>
    <scope>NUCLEOTIDE SEQUENCE</scope>
    <source>
        <strain evidence="4">MCA70</strain>
    </source>
</reference>
<keyword evidence="1" id="KW-0732">Signal</keyword>
<feature type="domain" description="Outer membrane lipoprotein BamD-like" evidence="3">
    <location>
        <begin position="302"/>
        <end position="381"/>
    </location>
</feature>
<dbReference type="Pfam" id="PF13525">
    <property type="entry name" value="YfiO"/>
    <property type="match status" value="1"/>
</dbReference>
<dbReference type="SMART" id="SM00028">
    <property type="entry name" value="TPR"/>
    <property type="match status" value="3"/>
</dbReference>
<dbReference type="GO" id="GO:0051301">
    <property type="term" value="P:cell division"/>
    <property type="evidence" value="ECO:0007669"/>
    <property type="project" value="UniProtKB-KW"/>
</dbReference>
<evidence type="ECO:0000256" key="1">
    <source>
        <dbReference type="ARBA" id="ARBA00022729"/>
    </source>
</evidence>
<keyword evidence="4" id="KW-0131">Cell cycle</keyword>
<dbReference type="SUPFAM" id="SSF48452">
    <property type="entry name" value="TPR-like"/>
    <property type="match status" value="1"/>
</dbReference>
<accession>A0AAE3TFV9</accession>
<organism evidence="4 5">
    <name type="scientific">Candidatus Thermodesulfobacterium syntrophicum</name>
    <dbReference type="NCBI Taxonomy" id="3060442"/>
    <lineage>
        <taxon>Bacteria</taxon>
        <taxon>Pseudomonadati</taxon>
        <taxon>Thermodesulfobacteriota</taxon>
        <taxon>Thermodesulfobacteria</taxon>
        <taxon>Thermodesulfobacteriales</taxon>
        <taxon>Thermodesulfobacteriaceae</taxon>
        <taxon>Thermodesulfobacterium</taxon>
    </lineage>
</organism>
<comment type="caution">
    <text evidence="4">The sequence shown here is derived from an EMBL/GenBank/DDBJ whole genome shotgun (WGS) entry which is preliminary data.</text>
</comment>
<dbReference type="EMBL" id="JAPHEG010000003">
    <property type="protein sequence ID" value="MDF2953624.1"/>
    <property type="molecule type" value="Genomic_DNA"/>
</dbReference>
<gene>
    <name evidence="4" type="ORF">OD816_000869</name>
</gene>
<dbReference type="AlphaFoldDB" id="A0AAE3TFV9"/>
<protein>
    <submittedName>
        <fullName evidence="4">Cell division protein CpoB</fullName>
    </submittedName>
</protein>
<feature type="coiled-coil region" evidence="2">
    <location>
        <begin position="40"/>
        <end position="67"/>
    </location>
</feature>
<dbReference type="Gene3D" id="1.25.40.10">
    <property type="entry name" value="Tetratricopeptide repeat domain"/>
    <property type="match status" value="2"/>
</dbReference>
<keyword evidence="4" id="KW-0132">Cell division</keyword>
<dbReference type="InterPro" id="IPR011990">
    <property type="entry name" value="TPR-like_helical_dom_sf"/>
</dbReference>
<sequence length="626" mass="73841">MKNFKFPFTILIGFLVFLFAFFMSFSVAASKEKKSLIFLLMSNETRKKEKEEEIKKAEETVKQIKSAYNKKLYHKVIELLSNLPPDFSLTPEENLIISESFLNSGFPEKAIEFSEKVISVKKGTHEACIANLIKTKGFIIKGDYKNAKKELKDFLNSYCNETLKKEAKILLYFIKELPKKELKEINKDLIKKVLGEIYKLRGFYFIKRGELKKAEEDFFTYINVYGTFKEGAELMYSLAEAYLKKDKKDKAKIFYELIITNWDGTKEALFSKFRLYQMAYEKILIKELIPKKTKQDLISFATAIKTRYPEEKIAEEASLTIIKTYFEDKNYLLARKTAIKFLETYKKSPLIEKVKMYYCEGVSQLFEKSSEKRNPSLIVQIEKEDKEFLKRTKCGKAYYILGNIYLDYNFYTKASYCFIKAYETGGKGDLISKVLLRLGVLALEEDKKSLFKEIFSFLTKKGSKNLKRDPYYFYLKALYEMENDLKRGEIYLNLALDSSLPERFKEKLLRYFRDRALSLKNYAKALEYTNHPLFNAKADDYLILLVETFYKDQNLFEKTLRYAKKNFPNHSKIKWLEAYYLENIGNIRASTKIWKELTQGNSLENELAKSYEKMKYLIEKTHQMVY</sequence>
<proteinExistence type="predicted"/>
<dbReference type="InterPro" id="IPR019734">
    <property type="entry name" value="TPR_rpt"/>
</dbReference>
<evidence type="ECO:0000256" key="2">
    <source>
        <dbReference type="SAM" id="Coils"/>
    </source>
</evidence>
<dbReference type="Proteomes" id="UP001144110">
    <property type="component" value="Unassembled WGS sequence"/>
</dbReference>
<evidence type="ECO:0000313" key="5">
    <source>
        <dbReference type="Proteomes" id="UP001144110"/>
    </source>
</evidence>